<dbReference type="Proteomes" id="UP000027138">
    <property type="component" value="Unassembled WGS sequence"/>
</dbReference>
<keyword evidence="2" id="KW-0328">Glycosyltransferase</keyword>
<dbReference type="Gene3D" id="3.40.50.2000">
    <property type="entry name" value="Glycogen Phosphorylase B"/>
    <property type="match status" value="2"/>
</dbReference>
<dbReference type="EMBL" id="KK914309">
    <property type="protein sequence ID" value="KDP42171.1"/>
    <property type="molecule type" value="Genomic_DNA"/>
</dbReference>
<dbReference type="PANTHER" id="PTHR11926">
    <property type="entry name" value="GLUCOSYL/GLUCURONOSYL TRANSFERASES"/>
    <property type="match status" value="1"/>
</dbReference>
<gene>
    <name evidence="4" type="ORF">JCGZ_02901</name>
</gene>
<sequence length="452" mass="50740">MDTRAHRRRHAVLVPCPFQGHISPMLQLGTILQSKGFSIIVVHTKFNSPNSSDHPEFVFQSIPDGLSSQEIVSGNLLEIILALNQNCKIPFQECLPRIMARKDSDGEINCIIYDELMYFSEAVANQLKVPSIVLRTISAAACTARVAILQLKAKGSIPFPDSVSKELVPELDPLRFKDLPISRSGVPDNFLHLVACAYNIKTSSAVIWNTMDCLEESLLLKQRQKQLPVPIFAIGPMHKFAPVCSSSLLKEDTSYIPWLNKQKPKSVLYISLGSLASIDETELAEMVWGLTNSKQRFLWVIRPGSISGSEWIGLLPEGFVESVGERGFIVKWTLQREVLAHPAIGGFWSHCGWNSALESISEGIPMICRPCFGDQMVTARYVSHVWRTGLILENKLERKEIESAVRRLMIDKEGEEMRQRAADLKEKVEVCFKKGGSSYNFLDRLVEFMSHL</sequence>
<proteinExistence type="inferred from homology"/>
<evidence type="ECO:0000313" key="5">
    <source>
        <dbReference type="Proteomes" id="UP000027138"/>
    </source>
</evidence>
<comment type="similarity">
    <text evidence="1">Belongs to the UDP-glycosyltransferase family.</text>
</comment>
<protein>
    <recommendedName>
        <fullName evidence="6">Glycosyltransferase</fullName>
    </recommendedName>
</protein>
<dbReference type="OrthoDB" id="5835829at2759"/>
<dbReference type="SUPFAM" id="SSF53756">
    <property type="entry name" value="UDP-Glycosyltransferase/glycogen phosphorylase"/>
    <property type="match status" value="1"/>
</dbReference>
<accession>A0A067L136</accession>
<dbReference type="FunFam" id="3.40.50.2000:FF:000120">
    <property type="entry name" value="UDP-glycosyltransferase 76C1"/>
    <property type="match status" value="1"/>
</dbReference>
<evidence type="ECO:0000256" key="1">
    <source>
        <dbReference type="ARBA" id="ARBA00009995"/>
    </source>
</evidence>
<evidence type="ECO:0000313" key="4">
    <source>
        <dbReference type="EMBL" id="KDP42171.1"/>
    </source>
</evidence>
<keyword evidence="3" id="KW-0808">Transferase</keyword>
<evidence type="ECO:0008006" key="6">
    <source>
        <dbReference type="Google" id="ProtNLM"/>
    </source>
</evidence>
<evidence type="ECO:0000256" key="2">
    <source>
        <dbReference type="ARBA" id="ARBA00022676"/>
    </source>
</evidence>
<keyword evidence="5" id="KW-1185">Reference proteome</keyword>
<dbReference type="Pfam" id="PF00201">
    <property type="entry name" value="UDPGT"/>
    <property type="match status" value="1"/>
</dbReference>
<dbReference type="GO" id="GO:0080043">
    <property type="term" value="F:quercetin 3-O-glucosyltransferase activity"/>
    <property type="evidence" value="ECO:0007669"/>
    <property type="project" value="TreeGrafter"/>
</dbReference>
<evidence type="ECO:0000256" key="3">
    <source>
        <dbReference type="ARBA" id="ARBA00022679"/>
    </source>
</evidence>
<dbReference type="GO" id="GO:0080044">
    <property type="term" value="F:quercetin 7-O-glucosyltransferase activity"/>
    <property type="evidence" value="ECO:0007669"/>
    <property type="project" value="TreeGrafter"/>
</dbReference>
<dbReference type="PANTHER" id="PTHR11926:SF1494">
    <property type="entry name" value="FLAVONOL 3-O-GLUCOSYLTRANSFERASE UGT76E12-RELATED"/>
    <property type="match status" value="1"/>
</dbReference>
<reference evidence="4 5" key="1">
    <citation type="journal article" date="2014" name="PLoS ONE">
        <title>Global Analysis of Gene Expression Profiles in Physic Nut (Jatropha curcas L.) Seedlings Exposed to Salt Stress.</title>
        <authorList>
            <person name="Zhang L."/>
            <person name="Zhang C."/>
            <person name="Wu P."/>
            <person name="Chen Y."/>
            <person name="Li M."/>
            <person name="Jiang H."/>
            <person name="Wu G."/>
        </authorList>
    </citation>
    <scope>NUCLEOTIDE SEQUENCE [LARGE SCALE GENOMIC DNA]</scope>
    <source>
        <strain evidence="5">cv. GZQX0401</strain>
        <tissue evidence="4">Young leaves</tissue>
    </source>
</reference>
<organism evidence="4 5">
    <name type="scientific">Jatropha curcas</name>
    <name type="common">Barbados nut</name>
    <dbReference type="NCBI Taxonomy" id="180498"/>
    <lineage>
        <taxon>Eukaryota</taxon>
        <taxon>Viridiplantae</taxon>
        <taxon>Streptophyta</taxon>
        <taxon>Embryophyta</taxon>
        <taxon>Tracheophyta</taxon>
        <taxon>Spermatophyta</taxon>
        <taxon>Magnoliopsida</taxon>
        <taxon>eudicotyledons</taxon>
        <taxon>Gunneridae</taxon>
        <taxon>Pentapetalae</taxon>
        <taxon>rosids</taxon>
        <taxon>fabids</taxon>
        <taxon>Malpighiales</taxon>
        <taxon>Euphorbiaceae</taxon>
        <taxon>Crotonoideae</taxon>
        <taxon>Jatropheae</taxon>
        <taxon>Jatropha</taxon>
    </lineage>
</organism>
<dbReference type="InterPro" id="IPR002213">
    <property type="entry name" value="UDP_glucos_trans"/>
</dbReference>
<dbReference type="CDD" id="cd03784">
    <property type="entry name" value="GT1_Gtf-like"/>
    <property type="match status" value="1"/>
</dbReference>
<dbReference type="FunFam" id="3.40.50.2000:FF:000040">
    <property type="entry name" value="UDP-glycosyltransferase 76C1"/>
    <property type="match status" value="1"/>
</dbReference>
<dbReference type="AlphaFoldDB" id="A0A067L136"/>
<name>A0A067L136_JATCU</name>